<protein>
    <submittedName>
        <fullName evidence="1">Phosphoserine aminotransferase, chloroplast (PSAT)</fullName>
    </submittedName>
</protein>
<keyword evidence="2" id="KW-1185">Reference proteome</keyword>
<dbReference type="HOGENOM" id="CLU_3319488_0_0_6"/>
<dbReference type="EMBL" id="FN667742">
    <property type="protein sequence ID" value="CBJ90076.1"/>
    <property type="molecule type" value="Genomic_DNA"/>
</dbReference>
<dbReference type="Proteomes" id="UP000008075">
    <property type="component" value="Chromosome"/>
</dbReference>
<dbReference type="GO" id="GO:0008483">
    <property type="term" value="F:transaminase activity"/>
    <property type="evidence" value="ECO:0007669"/>
    <property type="project" value="UniProtKB-KW"/>
</dbReference>
<name>D3VE09_XENNA</name>
<dbReference type="KEGG" id="xne:XNC1_2016"/>
<evidence type="ECO:0000313" key="1">
    <source>
        <dbReference type="EMBL" id="CBJ90076.1"/>
    </source>
</evidence>
<accession>D3VE09</accession>
<evidence type="ECO:0000313" key="2">
    <source>
        <dbReference type="Proteomes" id="UP000008075"/>
    </source>
</evidence>
<keyword evidence="1" id="KW-0032">Aminotransferase</keyword>
<organism evidence="1 2">
    <name type="scientific">Xenorhabdus nematophila (strain ATCC 19061 / DSM 3370 / CCUG 14189 / LMG 1036 / NCIMB 9965 / AN6)</name>
    <dbReference type="NCBI Taxonomy" id="406817"/>
    <lineage>
        <taxon>Bacteria</taxon>
        <taxon>Pseudomonadati</taxon>
        <taxon>Pseudomonadota</taxon>
        <taxon>Gammaproteobacteria</taxon>
        <taxon>Enterobacterales</taxon>
        <taxon>Morganellaceae</taxon>
        <taxon>Xenorhabdus</taxon>
    </lineage>
</organism>
<dbReference type="STRING" id="406817.XNC1_2016"/>
<sequence length="39" mass="4242">MGVIENIKELKDKENASLPSFISNVNGFYGCPISRSVPS</sequence>
<keyword evidence="1" id="KW-0808">Transferase</keyword>
<proteinExistence type="predicted"/>
<gene>
    <name evidence="1" type="ordered locus">XNC1_2016</name>
</gene>
<reference evidence="1 2" key="1">
    <citation type="journal article" date="2011" name="PLoS ONE">
        <title>The entomopathogenic bacterial endosymbionts xenorhabdus and photorhabdus: convergent lifestyles from divergent genomes.</title>
        <authorList>
            <person name="Chaston J.M."/>
            <person name="Suen G."/>
            <person name="Tucker S.L."/>
            <person name="Andersen A.W."/>
            <person name="Bhasin A."/>
            <person name="Bode E."/>
            <person name="Bode H.B."/>
            <person name="Brachmann A.O."/>
            <person name="Cowles C.E."/>
            <person name="Cowles K.N."/>
            <person name="Darby C."/>
            <person name="de Leon L."/>
            <person name="Drace K."/>
            <person name="Du Z."/>
            <person name="Givaudan A."/>
            <person name="Herbert Tran E.E."/>
            <person name="Jewell K.A."/>
            <person name="Knack J.J."/>
            <person name="Krasomil-Osterfeld K.C."/>
            <person name="Kukor R."/>
            <person name="Lanois A."/>
            <person name="Latreille P."/>
            <person name="Leimgruber N.K."/>
            <person name="Lipke C.M."/>
            <person name="Liu R."/>
            <person name="Lu X."/>
            <person name="Martens E.C."/>
            <person name="Marri P.R."/>
            <person name="Medigue C."/>
            <person name="Menard M.L."/>
            <person name="Miller N.M."/>
            <person name="Morales-Soto N."/>
            <person name="Norton S."/>
            <person name="Ogier J.C."/>
            <person name="Orchard S.S."/>
            <person name="Park D."/>
            <person name="Park Y."/>
            <person name="Qurollo B.A."/>
            <person name="Sugar D.R."/>
            <person name="Richards G.R."/>
            <person name="Rouy Z."/>
            <person name="Slominski B."/>
            <person name="Slominski K."/>
            <person name="Snyder H."/>
            <person name="Tjaden B.C."/>
            <person name="van der Hoeven R."/>
            <person name="Welch R.D."/>
            <person name="Wheeler C."/>
            <person name="Xiang B."/>
            <person name="Barbazuk B."/>
            <person name="Gaudriault S."/>
            <person name="Goodner B."/>
            <person name="Slater S.C."/>
            <person name="Forst S."/>
            <person name="Goldman B.S."/>
            <person name="Goodrich-Blair H."/>
        </authorList>
    </citation>
    <scope>NUCLEOTIDE SEQUENCE [LARGE SCALE GENOMIC DNA]</scope>
    <source>
        <strain evidence="2">ATCC 19061 / DSM 3370 / CCUG 14189 / LMG 1036 / NCIMB 9965 / AN6</strain>
    </source>
</reference>
<dbReference type="AlphaFoldDB" id="D3VE09"/>